<dbReference type="EMBL" id="MHVR01000020">
    <property type="protein sequence ID" value="OHA95694.1"/>
    <property type="molecule type" value="Genomic_DNA"/>
</dbReference>
<dbReference type="Gene3D" id="3.40.50.300">
    <property type="entry name" value="P-loop containing nucleotide triphosphate hydrolases"/>
    <property type="match status" value="2"/>
</dbReference>
<proteinExistence type="predicted"/>
<dbReference type="Pfam" id="PF02534">
    <property type="entry name" value="T4SS-DNA_transf"/>
    <property type="match status" value="1"/>
</dbReference>
<dbReference type="PANTHER" id="PTHR30121:SF11">
    <property type="entry name" value="AAA+ ATPASE DOMAIN-CONTAINING PROTEIN"/>
    <property type="match status" value="1"/>
</dbReference>
<evidence type="ECO:0000313" key="3">
    <source>
        <dbReference type="Proteomes" id="UP000178175"/>
    </source>
</evidence>
<feature type="compositionally biased region" description="Basic and acidic residues" evidence="1">
    <location>
        <begin position="532"/>
        <end position="548"/>
    </location>
</feature>
<reference evidence="2 3" key="1">
    <citation type="journal article" date="2016" name="Nat. Commun.">
        <title>Thousands of microbial genomes shed light on interconnected biogeochemical processes in an aquifer system.</title>
        <authorList>
            <person name="Anantharaman K."/>
            <person name="Brown C.T."/>
            <person name="Hug L.A."/>
            <person name="Sharon I."/>
            <person name="Castelle C.J."/>
            <person name="Probst A.J."/>
            <person name="Thomas B.C."/>
            <person name="Singh A."/>
            <person name="Wilkins M.J."/>
            <person name="Karaoz U."/>
            <person name="Brodie E.L."/>
            <person name="Williams K.H."/>
            <person name="Hubbard S.S."/>
            <person name="Banfield J.F."/>
        </authorList>
    </citation>
    <scope>NUCLEOTIDE SEQUENCE [LARGE SCALE GENOMIC DNA]</scope>
</reference>
<feature type="compositionally biased region" description="Basic and acidic residues" evidence="1">
    <location>
        <begin position="449"/>
        <end position="460"/>
    </location>
</feature>
<dbReference type="PANTHER" id="PTHR30121">
    <property type="entry name" value="UNCHARACTERIZED PROTEIN YJGR-RELATED"/>
    <property type="match status" value="1"/>
</dbReference>
<feature type="region of interest" description="Disordered" evidence="1">
    <location>
        <begin position="436"/>
        <end position="460"/>
    </location>
</feature>
<dbReference type="SUPFAM" id="SSF52540">
    <property type="entry name" value="P-loop containing nucleoside triphosphate hydrolases"/>
    <property type="match status" value="1"/>
</dbReference>
<dbReference type="GO" id="GO:0016020">
    <property type="term" value="C:membrane"/>
    <property type="evidence" value="ECO:0007669"/>
    <property type="project" value="InterPro"/>
</dbReference>
<dbReference type="InterPro" id="IPR027417">
    <property type="entry name" value="P-loop_NTPase"/>
</dbReference>
<feature type="region of interest" description="Disordered" evidence="1">
    <location>
        <begin position="501"/>
        <end position="548"/>
    </location>
</feature>
<organism evidence="2 3">
    <name type="scientific">Candidatus Zambryskibacteria bacterium RIFCSPHIGHO2_02_FULL_43_14</name>
    <dbReference type="NCBI Taxonomy" id="1802748"/>
    <lineage>
        <taxon>Bacteria</taxon>
        <taxon>Candidatus Zambryskiibacteriota</taxon>
    </lineage>
</organism>
<dbReference type="Proteomes" id="UP000178175">
    <property type="component" value="Unassembled WGS sequence"/>
</dbReference>
<name>A0A1G2TEG8_9BACT</name>
<protein>
    <submittedName>
        <fullName evidence="2">Uncharacterized protein</fullName>
    </submittedName>
</protein>
<evidence type="ECO:0000313" key="2">
    <source>
        <dbReference type="EMBL" id="OHA95694.1"/>
    </source>
</evidence>
<dbReference type="CDD" id="cd01127">
    <property type="entry name" value="TrwB_TraG_TraD_VirD4"/>
    <property type="match status" value="1"/>
</dbReference>
<dbReference type="InterPro" id="IPR051162">
    <property type="entry name" value="T4SS_component"/>
</dbReference>
<comment type="caution">
    <text evidence="2">The sequence shown here is derived from an EMBL/GenBank/DDBJ whole genome shotgun (WGS) entry which is preliminary data.</text>
</comment>
<gene>
    <name evidence="2" type="ORF">A3C70_03235</name>
</gene>
<feature type="compositionally biased region" description="Polar residues" evidence="1">
    <location>
        <begin position="504"/>
        <end position="515"/>
    </location>
</feature>
<evidence type="ECO:0000256" key="1">
    <source>
        <dbReference type="SAM" id="MobiDB-lite"/>
    </source>
</evidence>
<accession>A0A1G2TEG8</accession>
<dbReference type="InterPro" id="IPR003688">
    <property type="entry name" value="TraG/VirD4"/>
</dbReference>
<dbReference type="AlphaFoldDB" id="A0A1G2TEG8"/>
<sequence>MDSEKITYFAETDSRGRHMPFGIKSKDRLKHVYVIGKTGMGKSTLLENMAIQDIRNGNGLAFIDPHGGTAEKLLEYVPEERIKDVLYFAPFDLEYPVSFNVMEDIGQDKRHLVVNGLMSTFEKIWVDAWSARMAYILNNTLLALLEYPGSTLLGVNRMLSDKSYRNKVVENVKDPSVKSFWVDEFAKYTERFAAEATPAIQNKVGQFTSNPLVRNIIGQAKSSFDLREIMDSKKILIVNLSKGRVGEGNANLLGSMLITKMYLAAMSRADKSGTELNKLPNFYLYVDEFQSFANKSFADILSEARKYKLNLTIAHQYIEQMEEEVRDAVFGNVGTMITFRVGAYDAEVLEKEFAPVFTAEDLVNLGSFQIYLKLMIDGIGSQPFSATSVPSITKPEKSYVSEVIESSRRTFAHPREMVEKAIADWHEEGRVVPKTPLSKAPMAFPTAKSQEKKPIDSREKKVVSIPLPSISLKDLKEKNNNQRKPDVRHIADLRDALKAVVGTSAEQKNSSSLPTSGGLRRDKDFSVPPSQTKREPSPEELKKILDVQ</sequence>